<dbReference type="InterPro" id="IPR013785">
    <property type="entry name" value="Aldolase_TIM"/>
</dbReference>
<dbReference type="PANTHER" id="PTHR48109:SF4">
    <property type="entry name" value="DIHYDROOROTATE DEHYDROGENASE (QUINONE), MITOCHONDRIAL"/>
    <property type="match status" value="1"/>
</dbReference>
<dbReference type="UniPathway" id="UPA00070"/>
<evidence type="ECO:0000313" key="8">
    <source>
        <dbReference type="EMBL" id="TMI78591.1"/>
    </source>
</evidence>
<comment type="pathway">
    <text evidence="2">Pyrimidine metabolism; UMP biosynthesis via de novo pathway.</text>
</comment>
<evidence type="ECO:0000313" key="9">
    <source>
        <dbReference type="Proteomes" id="UP000318093"/>
    </source>
</evidence>
<dbReference type="GO" id="GO:0005886">
    <property type="term" value="C:plasma membrane"/>
    <property type="evidence" value="ECO:0007669"/>
    <property type="project" value="TreeGrafter"/>
</dbReference>
<dbReference type="SUPFAM" id="SSF51395">
    <property type="entry name" value="FMN-linked oxidoreductases"/>
    <property type="match status" value="1"/>
</dbReference>
<proteinExistence type="predicted"/>
<dbReference type="AlphaFoldDB" id="A0A537J4U7"/>
<accession>A0A537J4U7</accession>
<dbReference type="InterPro" id="IPR001295">
    <property type="entry name" value="Dihydroorotate_DH_CS"/>
</dbReference>
<dbReference type="EMBL" id="VBAN01000404">
    <property type="protein sequence ID" value="TMI78591.1"/>
    <property type="molecule type" value="Genomic_DNA"/>
</dbReference>
<evidence type="ECO:0000256" key="4">
    <source>
        <dbReference type="ARBA" id="ARBA00022643"/>
    </source>
</evidence>
<feature type="domain" description="Dihydroorotate dehydrogenase catalytic" evidence="7">
    <location>
        <begin position="1"/>
        <end position="125"/>
    </location>
</feature>
<dbReference type="InterPro" id="IPR050074">
    <property type="entry name" value="DHO_dehydrogenase"/>
</dbReference>
<evidence type="ECO:0000256" key="6">
    <source>
        <dbReference type="ARBA" id="ARBA00023002"/>
    </source>
</evidence>
<protein>
    <submittedName>
        <fullName evidence="8">Dihydroorotate dehydrogenase (Quinone)</fullName>
    </submittedName>
</protein>
<sequence>LFVKVAPDLTEGELEEIVSAVDGRAHGLVAANTTVRRDGLRSAARGEAGGVSGRPLRDLATRVIRTLWRLTRGRMPIIGVGGIFTAEDAYEKIKAGAALVELYTGFIYGGPCTPRRIAGRLRALLARDGVQSPSQAVGVEAR</sequence>
<dbReference type="GO" id="GO:0044205">
    <property type="term" value="P:'de novo' UMP biosynthetic process"/>
    <property type="evidence" value="ECO:0007669"/>
    <property type="project" value="UniProtKB-UniPathway"/>
</dbReference>
<evidence type="ECO:0000256" key="3">
    <source>
        <dbReference type="ARBA" id="ARBA00022630"/>
    </source>
</evidence>
<evidence type="ECO:0000256" key="5">
    <source>
        <dbReference type="ARBA" id="ARBA00022975"/>
    </source>
</evidence>
<dbReference type="Pfam" id="PF01180">
    <property type="entry name" value="DHO_dh"/>
    <property type="match status" value="1"/>
</dbReference>
<dbReference type="Proteomes" id="UP000318093">
    <property type="component" value="Unassembled WGS sequence"/>
</dbReference>
<dbReference type="PANTHER" id="PTHR48109">
    <property type="entry name" value="DIHYDROOROTATE DEHYDROGENASE (QUINONE), MITOCHONDRIAL-RELATED"/>
    <property type="match status" value="1"/>
</dbReference>
<evidence type="ECO:0000256" key="1">
    <source>
        <dbReference type="ARBA" id="ARBA00001917"/>
    </source>
</evidence>
<comment type="caution">
    <text evidence="8">The sequence shown here is derived from an EMBL/GenBank/DDBJ whole genome shotgun (WGS) entry which is preliminary data.</text>
</comment>
<dbReference type="Gene3D" id="3.20.20.70">
    <property type="entry name" value="Aldolase class I"/>
    <property type="match status" value="1"/>
</dbReference>
<keyword evidence="6" id="KW-0560">Oxidoreductase</keyword>
<feature type="non-terminal residue" evidence="8">
    <location>
        <position position="1"/>
    </location>
</feature>
<comment type="cofactor">
    <cofactor evidence="1">
        <name>FMN</name>
        <dbReference type="ChEBI" id="CHEBI:58210"/>
    </cofactor>
</comment>
<organism evidence="8 9">
    <name type="scientific">Candidatus Segetimicrobium genomatis</name>
    <dbReference type="NCBI Taxonomy" id="2569760"/>
    <lineage>
        <taxon>Bacteria</taxon>
        <taxon>Bacillati</taxon>
        <taxon>Candidatus Sysuimicrobiota</taxon>
        <taxon>Candidatus Sysuimicrobiia</taxon>
        <taxon>Candidatus Sysuimicrobiales</taxon>
        <taxon>Candidatus Segetimicrobiaceae</taxon>
        <taxon>Candidatus Segetimicrobium</taxon>
    </lineage>
</organism>
<evidence type="ECO:0000256" key="2">
    <source>
        <dbReference type="ARBA" id="ARBA00004725"/>
    </source>
</evidence>
<dbReference type="PROSITE" id="PS00912">
    <property type="entry name" value="DHODEHASE_2"/>
    <property type="match status" value="1"/>
</dbReference>
<dbReference type="GO" id="GO:0005737">
    <property type="term" value="C:cytoplasm"/>
    <property type="evidence" value="ECO:0007669"/>
    <property type="project" value="InterPro"/>
</dbReference>
<name>A0A537J4U7_9BACT</name>
<keyword evidence="5" id="KW-0665">Pyrimidine biosynthesis</keyword>
<evidence type="ECO:0000259" key="7">
    <source>
        <dbReference type="Pfam" id="PF01180"/>
    </source>
</evidence>
<gene>
    <name evidence="8" type="ORF">E6H03_11805</name>
</gene>
<reference evidence="8 9" key="1">
    <citation type="journal article" date="2019" name="Nat. Microbiol.">
        <title>Mediterranean grassland soil C-N compound turnover is dependent on rainfall and depth, and is mediated by genomically divergent microorganisms.</title>
        <authorList>
            <person name="Diamond S."/>
            <person name="Andeer P.F."/>
            <person name="Li Z."/>
            <person name="Crits-Christoph A."/>
            <person name="Burstein D."/>
            <person name="Anantharaman K."/>
            <person name="Lane K.R."/>
            <person name="Thomas B.C."/>
            <person name="Pan C."/>
            <person name="Northen T.R."/>
            <person name="Banfield J.F."/>
        </authorList>
    </citation>
    <scope>NUCLEOTIDE SEQUENCE [LARGE SCALE GENOMIC DNA]</scope>
    <source>
        <strain evidence="8">NP_6</strain>
    </source>
</reference>
<dbReference type="GO" id="GO:0006207">
    <property type="term" value="P:'de novo' pyrimidine nucleobase biosynthetic process"/>
    <property type="evidence" value="ECO:0007669"/>
    <property type="project" value="InterPro"/>
</dbReference>
<keyword evidence="3" id="KW-0285">Flavoprotein</keyword>
<dbReference type="InterPro" id="IPR005720">
    <property type="entry name" value="Dihydroorotate_DH_cat"/>
</dbReference>
<dbReference type="GO" id="GO:0004152">
    <property type="term" value="F:dihydroorotate dehydrogenase activity"/>
    <property type="evidence" value="ECO:0007669"/>
    <property type="project" value="TreeGrafter"/>
</dbReference>
<keyword evidence="4" id="KW-0288">FMN</keyword>